<proteinExistence type="predicted"/>
<evidence type="ECO:0000313" key="1">
    <source>
        <dbReference type="EMBL" id="MBX43029.1"/>
    </source>
</evidence>
<sequence>MAAYSGSFAKIHQLFFLVRLKESHKTIFYVNN</sequence>
<dbReference type="AlphaFoldDB" id="A0A2P2NKK8"/>
<reference evidence="1" key="1">
    <citation type="submission" date="2018-02" db="EMBL/GenBank/DDBJ databases">
        <title>Rhizophora mucronata_Transcriptome.</title>
        <authorList>
            <person name="Meera S.P."/>
            <person name="Sreeshan A."/>
            <person name="Augustine A."/>
        </authorList>
    </citation>
    <scope>NUCLEOTIDE SEQUENCE</scope>
    <source>
        <tissue evidence="1">Leaf</tissue>
    </source>
</reference>
<organism evidence="1">
    <name type="scientific">Rhizophora mucronata</name>
    <name type="common">Asiatic mangrove</name>
    <dbReference type="NCBI Taxonomy" id="61149"/>
    <lineage>
        <taxon>Eukaryota</taxon>
        <taxon>Viridiplantae</taxon>
        <taxon>Streptophyta</taxon>
        <taxon>Embryophyta</taxon>
        <taxon>Tracheophyta</taxon>
        <taxon>Spermatophyta</taxon>
        <taxon>Magnoliopsida</taxon>
        <taxon>eudicotyledons</taxon>
        <taxon>Gunneridae</taxon>
        <taxon>Pentapetalae</taxon>
        <taxon>rosids</taxon>
        <taxon>fabids</taxon>
        <taxon>Malpighiales</taxon>
        <taxon>Rhizophoraceae</taxon>
        <taxon>Rhizophora</taxon>
    </lineage>
</organism>
<name>A0A2P2NKK8_RHIMU</name>
<dbReference type="EMBL" id="GGEC01062545">
    <property type="protein sequence ID" value="MBX43029.1"/>
    <property type="molecule type" value="Transcribed_RNA"/>
</dbReference>
<accession>A0A2P2NKK8</accession>
<protein>
    <submittedName>
        <fullName evidence="1">Uncharacterized protein</fullName>
    </submittedName>
</protein>